<feature type="region of interest" description="Disordered" evidence="1">
    <location>
        <begin position="499"/>
        <end position="601"/>
    </location>
</feature>
<dbReference type="Gene3D" id="1.20.5.190">
    <property type="match status" value="4"/>
</dbReference>
<feature type="compositionally biased region" description="Acidic residues" evidence="1">
    <location>
        <begin position="465"/>
        <end position="475"/>
    </location>
</feature>
<dbReference type="Pfam" id="PF02197">
    <property type="entry name" value="RIIa"/>
    <property type="match status" value="1"/>
</dbReference>
<evidence type="ECO:0000313" key="3">
    <source>
        <dbReference type="EMBL" id="KAJ8315978.1"/>
    </source>
</evidence>
<dbReference type="PROSITE" id="PS50096">
    <property type="entry name" value="IQ"/>
    <property type="match status" value="9"/>
</dbReference>
<dbReference type="PANTHER" id="PTHR10699:SF11">
    <property type="entry name" value="IGLOO, ISOFORM A"/>
    <property type="match status" value="1"/>
</dbReference>
<evidence type="ECO:0000313" key="4">
    <source>
        <dbReference type="Proteomes" id="UP001217089"/>
    </source>
</evidence>
<feature type="compositionally biased region" description="Basic and acidic residues" evidence="1">
    <location>
        <begin position="511"/>
        <end position="534"/>
    </location>
</feature>
<feature type="region of interest" description="Disordered" evidence="1">
    <location>
        <begin position="452"/>
        <end position="475"/>
    </location>
</feature>
<accession>A0ABQ9FF69</accession>
<dbReference type="SUPFAM" id="SSF52540">
    <property type="entry name" value="P-loop containing nucleoside triphosphate hydrolases"/>
    <property type="match status" value="1"/>
</dbReference>
<dbReference type="InterPro" id="IPR003117">
    <property type="entry name" value="cAMP_dep_PK_reg_su_I/II_a/b"/>
</dbReference>
<dbReference type="CDD" id="cd12100">
    <property type="entry name" value="DD_CABYR_SP17"/>
    <property type="match status" value="1"/>
</dbReference>
<feature type="compositionally biased region" description="Basic and acidic residues" evidence="1">
    <location>
        <begin position="293"/>
        <end position="321"/>
    </location>
</feature>
<protein>
    <recommendedName>
        <fullName evidence="2">RIIa domain-containing protein</fullName>
    </recommendedName>
</protein>
<feature type="region of interest" description="Disordered" evidence="1">
    <location>
        <begin position="237"/>
        <end position="391"/>
    </location>
</feature>
<gene>
    <name evidence="3" type="ORF">KUTeg_005992</name>
</gene>
<feature type="compositionally biased region" description="Acidic residues" evidence="1">
    <location>
        <begin position="322"/>
        <end position="333"/>
    </location>
</feature>
<dbReference type="Pfam" id="PF00612">
    <property type="entry name" value="IQ"/>
    <property type="match status" value="8"/>
</dbReference>
<dbReference type="SMART" id="SM00394">
    <property type="entry name" value="RIIa"/>
    <property type="match status" value="1"/>
</dbReference>
<dbReference type="InterPro" id="IPR047579">
    <property type="entry name" value="DD_CABYR_SP17"/>
</dbReference>
<dbReference type="SUPFAM" id="SSF47391">
    <property type="entry name" value="Dimerization-anchoring domain of cAMP-dependent PK regulatory subunit"/>
    <property type="match status" value="1"/>
</dbReference>
<evidence type="ECO:0000259" key="2">
    <source>
        <dbReference type="SMART" id="SM00394"/>
    </source>
</evidence>
<feature type="compositionally biased region" description="Acidic residues" evidence="1">
    <location>
        <begin position="587"/>
        <end position="601"/>
    </location>
</feature>
<comment type="caution">
    <text evidence="3">The sequence shown here is derived from an EMBL/GenBank/DDBJ whole genome shotgun (WGS) entry which is preliminary data.</text>
</comment>
<feature type="compositionally biased region" description="Low complexity" evidence="1">
    <location>
        <begin position="452"/>
        <end position="462"/>
    </location>
</feature>
<sequence length="631" mass="70253">MAVPFSNTKLRVPKGFQNILEGIAREVLRSQPDNIFEFGAKYFEQCLRVRDETGHDPAVHGAKLEDRFYNNDSFSSPSVDPSDPQQQDAALSIQTEFRRHSAKKEVESMKEEEAATKIQAGFRGFQDRQKVLEMKDPEEFAKLQNESSDKKPTEGEDEVDIDLNDPEVADAALKIQAGFRGHKARQEMKSMKGGSSEALEEIGEVIDKAIVTSEAINEEADEALMLAATGEANEALVLAAAEEAKNEEDTPKDEDQSKSQESKGNEEVDIDLNDPEVANAATKIQAGFRGHKTRQELKDKKKDQPAKEPSSEKKEESKGDNKEEEVDIDLNDPEVEKAATKIQAGFKGYKTRKEMKGGKAEEQETEKAPSSEQVSKPDEEEEVDIDLNDPEVEKAAVKIQAGFKGFQARKEIKKQQRLFSGGQSGRGLPCPHPAKLIGFTVIRIYFIQTESTSETEAAPTTEKTQEEEVDIDLDDPETAKAALKIQAGFRGYQTRKELQNTKSETGQGESATKEEQSESKGETKEETEESKTGENEEIDIDLNDPEVAKAAEKIQAGFKGYKVRKEMKTDDQTKPGQGEGENSDQAQNEEEEEIDIDLNDPEVEKAAVKIQAGFKGFKARKERMLHQLHYN</sequence>
<feature type="compositionally biased region" description="Basic and acidic residues" evidence="1">
    <location>
        <begin position="351"/>
        <end position="369"/>
    </location>
</feature>
<dbReference type="SMART" id="SM00015">
    <property type="entry name" value="IQ"/>
    <property type="match status" value="9"/>
</dbReference>
<dbReference type="InterPro" id="IPR027417">
    <property type="entry name" value="P-loop_NTPase"/>
</dbReference>
<dbReference type="CDD" id="cd23767">
    <property type="entry name" value="IQCD"/>
    <property type="match status" value="5"/>
</dbReference>
<dbReference type="Proteomes" id="UP001217089">
    <property type="component" value="Unassembled WGS sequence"/>
</dbReference>
<feature type="compositionally biased region" description="Basic and acidic residues" evidence="1">
    <location>
        <begin position="563"/>
        <end position="573"/>
    </location>
</feature>
<feature type="compositionally biased region" description="Basic and acidic residues" evidence="1">
    <location>
        <begin position="242"/>
        <end position="266"/>
    </location>
</feature>
<feature type="compositionally biased region" description="Acidic residues" evidence="1">
    <location>
        <begin position="378"/>
        <end position="390"/>
    </location>
</feature>
<feature type="compositionally biased region" description="Acidic residues" evidence="1">
    <location>
        <begin position="535"/>
        <end position="544"/>
    </location>
</feature>
<dbReference type="EMBL" id="JARBDR010000328">
    <property type="protein sequence ID" value="KAJ8315978.1"/>
    <property type="molecule type" value="Genomic_DNA"/>
</dbReference>
<dbReference type="PANTHER" id="PTHR10699">
    <property type="entry name" value="NEUROMODULIN"/>
    <property type="match status" value="1"/>
</dbReference>
<proteinExistence type="predicted"/>
<feature type="domain" description="RIIa" evidence="2">
    <location>
        <begin position="14"/>
        <end position="51"/>
    </location>
</feature>
<dbReference type="Gene3D" id="1.20.890.10">
    <property type="entry name" value="cAMP-dependent protein kinase regulatory subunit, dimerization-anchoring domain"/>
    <property type="match status" value="1"/>
</dbReference>
<keyword evidence="4" id="KW-1185">Reference proteome</keyword>
<reference evidence="3 4" key="1">
    <citation type="submission" date="2022-12" db="EMBL/GenBank/DDBJ databases">
        <title>Chromosome-level genome of Tegillarca granosa.</title>
        <authorList>
            <person name="Kim J."/>
        </authorList>
    </citation>
    <scope>NUCLEOTIDE SEQUENCE [LARGE SCALE GENOMIC DNA]</scope>
    <source>
        <strain evidence="3">Teg-2019</strain>
        <tissue evidence="3">Adductor muscle</tissue>
    </source>
</reference>
<feature type="compositionally biased region" description="Polar residues" evidence="1">
    <location>
        <begin position="500"/>
        <end position="510"/>
    </location>
</feature>
<dbReference type="InterPro" id="IPR000048">
    <property type="entry name" value="IQ_motif_EF-hand-BS"/>
</dbReference>
<organism evidence="3 4">
    <name type="scientific">Tegillarca granosa</name>
    <name type="common">Malaysian cockle</name>
    <name type="synonym">Anadara granosa</name>
    <dbReference type="NCBI Taxonomy" id="220873"/>
    <lineage>
        <taxon>Eukaryota</taxon>
        <taxon>Metazoa</taxon>
        <taxon>Spiralia</taxon>
        <taxon>Lophotrochozoa</taxon>
        <taxon>Mollusca</taxon>
        <taxon>Bivalvia</taxon>
        <taxon>Autobranchia</taxon>
        <taxon>Pteriomorphia</taxon>
        <taxon>Arcoida</taxon>
        <taxon>Arcoidea</taxon>
        <taxon>Arcidae</taxon>
        <taxon>Tegillarca</taxon>
    </lineage>
</organism>
<feature type="region of interest" description="Disordered" evidence="1">
    <location>
        <begin position="140"/>
        <end position="163"/>
    </location>
</feature>
<evidence type="ECO:0000256" key="1">
    <source>
        <dbReference type="SAM" id="MobiDB-lite"/>
    </source>
</evidence>
<name>A0ABQ9FF69_TEGGR</name>
<feature type="compositionally biased region" description="Basic and acidic residues" evidence="1">
    <location>
        <begin position="140"/>
        <end position="154"/>
    </location>
</feature>
<feature type="region of interest" description="Disordered" evidence="1">
    <location>
        <begin position="178"/>
        <end position="197"/>
    </location>
</feature>